<comment type="caution">
    <text evidence="2">The sequence shown here is derived from an EMBL/GenBank/DDBJ whole genome shotgun (WGS) entry which is preliminary data.</text>
</comment>
<accession>A0A392W3K2</accession>
<evidence type="ECO:0000313" key="2">
    <source>
        <dbReference type="EMBL" id="MCI94323.1"/>
    </source>
</evidence>
<organism evidence="2 3">
    <name type="scientific">Trifolium medium</name>
    <dbReference type="NCBI Taxonomy" id="97028"/>
    <lineage>
        <taxon>Eukaryota</taxon>
        <taxon>Viridiplantae</taxon>
        <taxon>Streptophyta</taxon>
        <taxon>Embryophyta</taxon>
        <taxon>Tracheophyta</taxon>
        <taxon>Spermatophyta</taxon>
        <taxon>Magnoliopsida</taxon>
        <taxon>eudicotyledons</taxon>
        <taxon>Gunneridae</taxon>
        <taxon>Pentapetalae</taxon>
        <taxon>rosids</taxon>
        <taxon>fabids</taxon>
        <taxon>Fabales</taxon>
        <taxon>Fabaceae</taxon>
        <taxon>Papilionoideae</taxon>
        <taxon>50 kb inversion clade</taxon>
        <taxon>NPAAA clade</taxon>
        <taxon>Hologalegina</taxon>
        <taxon>IRL clade</taxon>
        <taxon>Trifolieae</taxon>
        <taxon>Trifolium</taxon>
    </lineage>
</organism>
<dbReference type="EMBL" id="LXQA011353213">
    <property type="protein sequence ID" value="MCI94323.1"/>
    <property type="molecule type" value="Genomic_DNA"/>
</dbReference>
<proteinExistence type="predicted"/>
<reference evidence="2 3" key="1">
    <citation type="journal article" date="2018" name="Front. Plant Sci.">
        <title>Red Clover (Trifolium pratense) and Zigzag Clover (T. medium) - A Picture of Genomic Similarities and Differences.</title>
        <authorList>
            <person name="Dluhosova J."/>
            <person name="Istvanek J."/>
            <person name="Nedelnik J."/>
            <person name="Repkova J."/>
        </authorList>
    </citation>
    <scope>NUCLEOTIDE SEQUENCE [LARGE SCALE GENOMIC DNA]</scope>
    <source>
        <strain evidence="3">cv. 10/8</strain>
        <tissue evidence="2">Leaf</tissue>
    </source>
</reference>
<name>A0A392W3K2_9FABA</name>
<evidence type="ECO:0000256" key="1">
    <source>
        <dbReference type="SAM" id="MobiDB-lite"/>
    </source>
</evidence>
<feature type="compositionally biased region" description="Polar residues" evidence="1">
    <location>
        <begin position="1"/>
        <end position="14"/>
    </location>
</feature>
<feature type="region of interest" description="Disordered" evidence="1">
    <location>
        <begin position="1"/>
        <end position="21"/>
    </location>
</feature>
<dbReference type="AlphaFoldDB" id="A0A392W3K2"/>
<sequence>NGRNCSGAASTPPESISDLKT</sequence>
<dbReference type="Proteomes" id="UP000265520">
    <property type="component" value="Unassembled WGS sequence"/>
</dbReference>
<protein>
    <submittedName>
        <fullName evidence="2">Uncharacterized protein</fullName>
    </submittedName>
</protein>
<evidence type="ECO:0000313" key="3">
    <source>
        <dbReference type="Proteomes" id="UP000265520"/>
    </source>
</evidence>
<keyword evidence="3" id="KW-1185">Reference proteome</keyword>
<feature type="non-terminal residue" evidence="2">
    <location>
        <position position="1"/>
    </location>
</feature>